<evidence type="ECO:0000313" key="17">
    <source>
        <dbReference type="Proteomes" id="UP000467841"/>
    </source>
</evidence>
<feature type="domain" description="X8" evidence="15">
    <location>
        <begin position="371"/>
        <end position="455"/>
    </location>
</feature>
<protein>
    <recommendedName>
        <fullName evidence="4">glucan endo-1,3-beta-D-glucosidase</fullName>
        <ecNumber evidence="4">3.2.1.39</ecNumber>
    </recommendedName>
</protein>
<keyword evidence="5" id="KW-0336">GPI-anchor</keyword>
<dbReference type="FunFam" id="1.20.58.1040:FF:000003">
    <property type="entry name" value="glucan endo-1,3-beta-glucosidase 7"/>
    <property type="match status" value="2"/>
</dbReference>
<dbReference type="EMBL" id="CACVBM020001074">
    <property type="protein sequence ID" value="CAA7029027.1"/>
    <property type="molecule type" value="Genomic_DNA"/>
</dbReference>
<evidence type="ECO:0000256" key="1">
    <source>
        <dbReference type="ARBA" id="ARBA00000382"/>
    </source>
</evidence>
<evidence type="ECO:0000256" key="14">
    <source>
        <dbReference type="SAM" id="SignalP"/>
    </source>
</evidence>
<dbReference type="SMART" id="SM00768">
    <property type="entry name" value="X8"/>
    <property type="match status" value="2"/>
</dbReference>
<sequence length="553" mass="59227">MSTMSPFFAPSFLLVSVVILQLSAVTSAIGINYGTLGNLPPPQQVVNFIKKNTIFDSVKIFDANPDILRALAGTGINVTMMVPNGNIPAMVSVDYARQWVAANVLPFHKQIKIKYVCVGNEILVTKDNNLISNLVQAMKSLNEALKASGLTDIKVTTPHAFTVGFKANAPSQSRFLDDQKDFFTKILEFHRQAKSPFMFNAYTFFARDPNNVNYALFGPSNAITDPNTNKIYTNMFDAVLDATYSAMNALGYGDLDMVVGETGWPSVCDTACCTPQNAKNFNINIIKRGKVIGTPLMPERHIDIFIFALFNEDGKPGGTAEKNWGLFKPDFTPVYDAGVEREGHKGVPSPTPSPSGPSPIPSPGGPSSGGKWCVAKPEATDAQLQANIDWVCGQGVDCKTISPGGVCFDNNNLKSRASFVMNDYYQSKSRTDDACNFSGSGMVTTTNPSTSTCVVTNGGSGGGSGGSGKWCVAKQEATDAQLQANIDWVCGKGIDCKTISPGGICFDNNNLKTRASFVMNLYYQSGRTDDACSFSGSGMVTTTNPSTSTCTVS</sequence>
<evidence type="ECO:0000256" key="9">
    <source>
        <dbReference type="ARBA" id="ARBA00023157"/>
    </source>
</evidence>
<dbReference type="OrthoDB" id="421038at2759"/>
<dbReference type="Gene3D" id="1.20.58.1040">
    <property type="match status" value="2"/>
</dbReference>
<comment type="caution">
    <text evidence="16">The sequence shown here is derived from an EMBL/GenBank/DDBJ whole genome shotgun (WGS) entry which is preliminary data.</text>
</comment>
<keyword evidence="5" id="KW-0472">Membrane</keyword>
<keyword evidence="9" id="KW-1015">Disulfide bond</keyword>
<keyword evidence="7" id="KW-0378">Hydrolase</keyword>
<dbReference type="InterPro" id="IPR017853">
    <property type="entry name" value="GH"/>
</dbReference>
<evidence type="ECO:0000256" key="3">
    <source>
        <dbReference type="ARBA" id="ARBA00008773"/>
    </source>
</evidence>
<comment type="catalytic activity">
    <reaction evidence="1">
        <text>Hydrolysis of (1-&gt;3)-beta-D-glucosidic linkages in (1-&gt;3)-beta-D-glucans.</text>
        <dbReference type="EC" id="3.2.1.39"/>
    </reaction>
</comment>
<evidence type="ECO:0000259" key="15">
    <source>
        <dbReference type="SMART" id="SM00768"/>
    </source>
</evidence>
<dbReference type="GO" id="GO:0006952">
    <property type="term" value="P:defense response"/>
    <property type="evidence" value="ECO:0007669"/>
    <property type="project" value="UniProtKB-KW"/>
</dbReference>
<evidence type="ECO:0000256" key="10">
    <source>
        <dbReference type="ARBA" id="ARBA00023288"/>
    </source>
</evidence>
<dbReference type="InterPro" id="IPR012946">
    <property type="entry name" value="X8"/>
</dbReference>
<dbReference type="GO" id="GO:0098552">
    <property type="term" value="C:side of membrane"/>
    <property type="evidence" value="ECO:0007669"/>
    <property type="project" value="UniProtKB-KW"/>
</dbReference>
<dbReference type="Pfam" id="PF07983">
    <property type="entry name" value="X8"/>
    <property type="match status" value="2"/>
</dbReference>
<keyword evidence="11" id="KW-0326">Glycosidase</keyword>
<evidence type="ECO:0000256" key="5">
    <source>
        <dbReference type="ARBA" id="ARBA00022622"/>
    </source>
</evidence>
<evidence type="ECO:0000256" key="6">
    <source>
        <dbReference type="ARBA" id="ARBA00022729"/>
    </source>
</evidence>
<feature type="signal peptide" evidence="14">
    <location>
        <begin position="1"/>
        <end position="28"/>
    </location>
</feature>
<evidence type="ECO:0000256" key="8">
    <source>
        <dbReference type="ARBA" id="ARBA00022821"/>
    </source>
</evidence>
<feature type="domain" description="X8" evidence="15">
    <location>
        <begin position="469"/>
        <end position="552"/>
    </location>
</feature>
<proteinExistence type="inferred from homology"/>
<keyword evidence="17" id="KW-1185">Reference proteome</keyword>
<feature type="compositionally biased region" description="Pro residues" evidence="13">
    <location>
        <begin position="349"/>
        <end position="364"/>
    </location>
</feature>
<evidence type="ECO:0000256" key="13">
    <source>
        <dbReference type="SAM" id="MobiDB-lite"/>
    </source>
</evidence>
<evidence type="ECO:0000256" key="11">
    <source>
        <dbReference type="ARBA" id="ARBA00023295"/>
    </source>
</evidence>
<organism evidence="16 17">
    <name type="scientific">Microthlaspi erraticum</name>
    <dbReference type="NCBI Taxonomy" id="1685480"/>
    <lineage>
        <taxon>Eukaryota</taxon>
        <taxon>Viridiplantae</taxon>
        <taxon>Streptophyta</taxon>
        <taxon>Embryophyta</taxon>
        <taxon>Tracheophyta</taxon>
        <taxon>Spermatophyta</taxon>
        <taxon>Magnoliopsida</taxon>
        <taxon>eudicotyledons</taxon>
        <taxon>Gunneridae</taxon>
        <taxon>Pentapetalae</taxon>
        <taxon>rosids</taxon>
        <taxon>malvids</taxon>
        <taxon>Brassicales</taxon>
        <taxon>Brassicaceae</taxon>
        <taxon>Coluteocarpeae</taxon>
        <taxon>Microthlaspi</taxon>
    </lineage>
</organism>
<accession>A0A6D2IU15</accession>
<dbReference type="InterPro" id="IPR044965">
    <property type="entry name" value="Glyco_hydro_17_plant"/>
</dbReference>
<evidence type="ECO:0000256" key="7">
    <source>
        <dbReference type="ARBA" id="ARBA00022801"/>
    </source>
</evidence>
<keyword evidence="5" id="KW-0325">Glycoprotein</keyword>
<evidence type="ECO:0000256" key="12">
    <source>
        <dbReference type="RuleBase" id="RU004335"/>
    </source>
</evidence>
<dbReference type="Gene3D" id="3.20.20.80">
    <property type="entry name" value="Glycosidases"/>
    <property type="match status" value="1"/>
</dbReference>
<dbReference type="Proteomes" id="UP000467841">
    <property type="component" value="Unassembled WGS sequence"/>
</dbReference>
<keyword evidence="10" id="KW-0449">Lipoprotein</keyword>
<dbReference type="GO" id="GO:0005975">
    <property type="term" value="P:carbohydrate metabolic process"/>
    <property type="evidence" value="ECO:0007669"/>
    <property type="project" value="InterPro"/>
</dbReference>
<dbReference type="PANTHER" id="PTHR32227">
    <property type="entry name" value="GLUCAN ENDO-1,3-BETA-GLUCOSIDASE BG1-RELATED-RELATED"/>
    <property type="match status" value="1"/>
</dbReference>
<dbReference type="GO" id="GO:0042973">
    <property type="term" value="F:glucan endo-1,3-beta-D-glucosidase activity"/>
    <property type="evidence" value="ECO:0007669"/>
    <property type="project" value="UniProtKB-EC"/>
</dbReference>
<reference evidence="16" key="1">
    <citation type="submission" date="2020-01" db="EMBL/GenBank/DDBJ databases">
        <authorList>
            <person name="Mishra B."/>
        </authorList>
    </citation>
    <scope>NUCLEOTIDE SEQUENCE [LARGE SCALE GENOMIC DNA]</scope>
</reference>
<comment type="subcellular location">
    <subcellularLocation>
        <location evidence="2">Cell membrane</location>
        <topology evidence="2">Lipid-anchor</topology>
        <topology evidence="2">GPI-anchor</topology>
    </subcellularLocation>
</comment>
<comment type="similarity">
    <text evidence="3 12">Belongs to the glycosyl hydrolase 17 family.</text>
</comment>
<dbReference type="AlphaFoldDB" id="A0A6D2IU15"/>
<dbReference type="InterPro" id="IPR000490">
    <property type="entry name" value="Glyco_hydro_17"/>
</dbReference>
<evidence type="ECO:0000256" key="4">
    <source>
        <dbReference type="ARBA" id="ARBA00012780"/>
    </source>
</evidence>
<gene>
    <name evidence="16" type="ORF">MERR_LOCUS16262</name>
</gene>
<dbReference type="EC" id="3.2.1.39" evidence="4"/>
<keyword evidence="8" id="KW-0611">Plant defense</keyword>
<dbReference type="GO" id="GO:0005886">
    <property type="term" value="C:plasma membrane"/>
    <property type="evidence" value="ECO:0007669"/>
    <property type="project" value="UniProtKB-SubCell"/>
</dbReference>
<dbReference type="SUPFAM" id="SSF51445">
    <property type="entry name" value="(Trans)glycosidases"/>
    <property type="match status" value="1"/>
</dbReference>
<dbReference type="FunFam" id="3.20.20.80:FF:000002">
    <property type="entry name" value="Glucan endo-1,3-beta-glucosidase 3"/>
    <property type="match status" value="1"/>
</dbReference>
<evidence type="ECO:0000313" key="16">
    <source>
        <dbReference type="EMBL" id="CAA7029027.1"/>
    </source>
</evidence>
<evidence type="ECO:0000256" key="2">
    <source>
        <dbReference type="ARBA" id="ARBA00004609"/>
    </source>
</evidence>
<keyword evidence="6 14" id="KW-0732">Signal</keyword>
<feature type="region of interest" description="Disordered" evidence="13">
    <location>
        <begin position="340"/>
        <end position="373"/>
    </location>
</feature>
<feature type="chain" id="PRO_5025496869" description="glucan endo-1,3-beta-D-glucosidase" evidence="14">
    <location>
        <begin position="29"/>
        <end position="553"/>
    </location>
</feature>
<name>A0A6D2IU15_9BRAS</name>
<dbReference type="Pfam" id="PF00332">
    <property type="entry name" value="Glyco_hydro_17"/>
    <property type="match status" value="1"/>
</dbReference>